<feature type="compositionally biased region" description="Low complexity" evidence="15">
    <location>
        <begin position="1814"/>
        <end position="1827"/>
    </location>
</feature>
<evidence type="ECO:0000256" key="10">
    <source>
        <dbReference type="ARBA" id="ARBA00023212"/>
    </source>
</evidence>
<feature type="region of interest" description="Disordered" evidence="15">
    <location>
        <begin position="1804"/>
        <end position="1870"/>
    </location>
</feature>
<organism evidence="17 18">
    <name type="scientific">Rhizophlyctis rosea</name>
    <dbReference type="NCBI Taxonomy" id="64517"/>
    <lineage>
        <taxon>Eukaryota</taxon>
        <taxon>Fungi</taxon>
        <taxon>Fungi incertae sedis</taxon>
        <taxon>Chytridiomycota</taxon>
        <taxon>Chytridiomycota incertae sedis</taxon>
        <taxon>Chytridiomycetes</taxon>
        <taxon>Rhizophlyctidales</taxon>
        <taxon>Rhizophlyctidaceae</taxon>
        <taxon>Rhizophlyctis</taxon>
    </lineage>
</organism>
<feature type="domain" description="TOG" evidence="16">
    <location>
        <begin position="839"/>
        <end position="1072"/>
    </location>
</feature>
<feature type="compositionally biased region" description="Polar residues" evidence="15">
    <location>
        <begin position="1851"/>
        <end position="1861"/>
    </location>
</feature>
<dbReference type="EMBL" id="JADGJD010000428">
    <property type="protein sequence ID" value="KAJ3051156.1"/>
    <property type="molecule type" value="Genomic_DNA"/>
</dbReference>
<comment type="caution">
    <text evidence="17">The sequence shown here is derived from an EMBL/GenBank/DDBJ whole genome shotgun (WGS) entry which is preliminary data.</text>
</comment>
<keyword evidence="8" id="KW-0498">Mitosis</keyword>
<dbReference type="InterPro" id="IPR016024">
    <property type="entry name" value="ARM-type_fold"/>
</dbReference>
<dbReference type="Pfam" id="PF21040">
    <property type="entry name" value="CEP104-like_TOG"/>
    <property type="match status" value="1"/>
</dbReference>
<keyword evidence="5" id="KW-0963">Cytoplasm</keyword>
<evidence type="ECO:0000256" key="7">
    <source>
        <dbReference type="ARBA" id="ARBA00022737"/>
    </source>
</evidence>
<dbReference type="GO" id="GO:0005881">
    <property type="term" value="C:cytoplasmic microtubule"/>
    <property type="evidence" value="ECO:0007669"/>
    <property type="project" value="UniProtKB-ARBA"/>
</dbReference>
<evidence type="ECO:0000256" key="3">
    <source>
        <dbReference type="ARBA" id="ARBA00004647"/>
    </source>
</evidence>
<dbReference type="InterPro" id="IPR057978">
    <property type="entry name" value="TPR_DAAF5"/>
</dbReference>
<feature type="region of interest" description="Disordered" evidence="15">
    <location>
        <begin position="815"/>
        <end position="834"/>
    </location>
</feature>
<gene>
    <name evidence="17" type="primary">STU2</name>
    <name evidence="17" type="ORF">HK097_007868</name>
</gene>
<protein>
    <submittedName>
        <fullName evidence="17">Microtubule-associated protein, microtubule dynamics during spindle orientation</fullName>
    </submittedName>
</protein>
<dbReference type="Pfam" id="PF25757">
    <property type="entry name" value="TPR_DNAAF5"/>
    <property type="match status" value="1"/>
</dbReference>
<dbReference type="GO" id="GO:0051301">
    <property type="term" value="P:cell division"/>
    <property type="evidence" value="ECO:0007669"/>
    <property type="project" value="UniProtKB-KW"/>
</dbReference>
<dbReference type="InterPro" id="IPR048491">
    <property type="entry name" value="XMAP215_CLASP_TOG"/>
</dbReference>
<comment type="similarity">
    <text evidence="13">Belongs to the TOG/XMAP215 family.</text>
</comment>
<dbReference type="InterPro" id="IPR034085">
    <property type="entry name" value="TOG"/>
</dbReference>
<dbReference type="GO" id="GO:0099070">
    <property type="term" value="C:static microtubule bundle"/>
    <property type="evidence" value="ECO:0007669"/>
    <property type="project" value="UniProtKB-ARBA"/>
</dbReference>
<proteinExistence type="inferred from homology"/>
<evidence type="ECO:0000256" key="12">
    <source>
        <dbReference type="ARBA" id="ARBA00023328"/>
    </source>
</evidence>
<dbReference type="GO" id="GO:0000776">
    <property type="term" value="C:kinetochore"/>
    <property type="evidence" value="ECO:0007669"/>
    <property type="project" value="UniProtKB-KW"/>
</dbReference>
<keyword evidence="6" id="KW-0132">Cell division</keyword>
<feature type="region of interest" description="Disordered" evidence="15">
    <location>
        <begin position="1077"/>
        <end position="1116"/>
    </location>
</feature>
<feature type="repeat" description="HEAT" evidence="14">
    <location>
        <begin position="441"/>
        <end position="479"/>
    </location>
</feature>
<evidence type="ECO:0000313" key="17">
    <source>
        <dbReference type="EMBL" id="KAJ3051156.1"/>
    </source>
</evidence>
<dbReference type="Pfam" id="PF21041">
    <property type="entry name" value="XMAP215_CLASP_TOG"/>
    <property type="match status" value="2"/>
</dbReference>
<dbReference type="GO" id="GO:0000022">
    <property type="term" value="P:mitotic spindle elongation"/>
    <property type="evidence" value="ECO:0007669"/>
    <property type="project" value="UniProtKB-ARBA"/>
</dbReference>
<feature type="region of interest" description="Disordered" evidence="15">
    <location>
        <begin position="243"/>
        <end position="263"/>
    </location>
</feature>
<name>A0AAD5X4X9_9FUNG</name>
<dbReference type="Proteomes" id="UP001212841">
    <property type="component" value="Unassembled WGS sequence"/>
</dbReference>
<dbReference type="InterPro" id="IPR021133">
    <property type="entry name" value="HEAT_type_2"/>
</dbReference>
<dbReference type="InterPro" id="IPR011989">
    <property type="entry name" value="ARM-like"/>
</dbReference>
<evidence type="ECO:0000256" key="13">
    <source>
        <dbReference type="ARBA" id="ARBA00025722"/>
    </source>
</evidence>
<dbReference type="InterPro" id="IPR045110">
    <property type="entry name" value="XMAP215"/>
</dbReference>
<dbReference type="GO" id="GO:0046785">
    <property type="term" value="P:microtubule polymerization"/>
    <property type="evidence" value="ECO:0007669"/>
    <property type="project" value="InterPro"/>
</dbReference>
<keyword evidence="18" id="KW-1185">Reference proteome</keyword>
<evidence type="ECO:0000256" key="4">
    <source>
        <dbReference type="ARBA" id="ARBA00022454"/>
    </source>
</evidence>
<dbReference type="FunFam" id="1.25.10.10:FF:000019">
    <property type="entry name" value="Cytoskeleton-associated protein 5"/>
    <property type="match status" value="1"/>
</dbReference>
<dbReference type="GO" id="GO:0051010">
    <property type="term" value="F:microtubule plus-end binding"/>
    <property type="evidence" value="ECO:0007669"/>
    <property type="project" value="InterPro"/>
</dbReference>
<dbReference type="GO" id="GO:1990571">
    <property type="term" value="P:meiotic centromere clustering"/>
    <property type="evidence" value="ECO:0007669"/>
    <property type="project" value="UniProtKB-ARBA"/>
</dbReference>
<accession>A0AAD5X4X9</accession>
<feature type="domain" description="TOG" evidence="16">
    <location>
        <begin position="1174"/>
        <end position="1424"/>
    </location>
</feature>
<evidence type="ECO:0000256" key="9">
    <source>
        <dbReference type="ARBA" id="ARBA00022838"/>
    </source>
</evidence>
<sequence>MAAPEEDFSSLPLTERLTHKVWKARLGAYEEVTKIFNTLDPDADAEYRKYQEFLKKMIADSNLVAQEAGMAAVLAWVTNAPSATKTRSVIVPMVVDKGLGSTRAGTKAKALDILLMYIEIDIAEPVIEDIIPGLDHKTPKNVVGAIGALRESLRLFGHKVVPVKVLLKQLPKMFDHKDKNVRAEGTALALELYRWLGPAISNSLNDLKPVQLKELNEQFEKLPNERAVPERLLRSEQAKIEASGGQAADAGAEGHGGAGDAAPEAEEIDPFDLADPVNVLDKLPKNFYEELASSKWKERKEALDALLALLSAPKLEDGRYGELLGILGKKVNDVNLLVVVNATNCIEKLATGLRQSFAQYKSLVTHALIEKCKEKKANVVEALRGALDAVFASVTITEVVEDITGAVGHKNPQVRQEAIQWLVRCLKKTRKPPKKEEIKAFSDVLIKAMDDSVDTVREASAEALGTMMKVVSERMMVSHLEKLEKPKEGKVREYFEKADVKCVGGGAGARKAAAAPAAAAPARTLPKETVAAVAKARPVSTPVVAPALAKASAAVPATKKRTTVAVTSAPSASKKVPPKDDGPISYKFSDDSAEAAVIEVVGEETFRQLGDAAWKVRLAAVTELLEKVKQSSGSVEAEAFCLALSKKPGWKESNFQVTTNFFKTIQFLADETSSFNKAAASIVIPGLADKLGDMKVKKAAGDCLTSVAETTSLQFVLANSYDVIKKQKAPKVIADSLMWIQQTLLEFGTTGIALRELIEFAKVALGNTNQAVRTNAITMLGTVRQFAGPDIRSFVQDVNPQLLALIDTEFEKAAARAPPQPTKSSKATEGEAAVDPTEDLFPRVDISGQITHKIVEELGDANWKVRKDALDEVLKIVEATNKRIKPNLGNELMPALKARLNDSNRNLAINAVELCGILATAMGKPFEKQVRTVIGPMTGLLSDQKAHVRGAAISALDKTFEAVGLESLVPSFATSLVPDQPQLRKDLLKWLSDQLDKTKDSLPDLAPLLHPILLCLQDRNAEVRKSAQTILGFVGQQVKADVIREKCGYLFKSAALASVLPFVEALPGAQKAAPAPAAAAAPRPGTPKKAGGAASGLALPKSKLPPGMKPSRLGPVGATLNLKKEAPAEEMASPSGFRDPPVLTSDFKAKEQRASQDKGMSKWTFDTPRRELVDFLEEQCAPNFASEVHAWMFSTDHYKEKDFLFALSALDDAISGVVNPSEAFGLEVEELRARYVANTDLILKYITLRFFDTNTSMLIKCLDLLEHLFFVLDEAQYYLNDYEAGAFLPFFIQKTGDNKETMRVKIRAILKQMSRIYPASKLFSFLLKGIETKNSRTRTECLEELASLIQRSGMSVCAPSKAFPVIASQLADRDAGVRNGALAAITQAYLLVGQNVYKYIGKISEKDKSLIEERLKRLPPGAAASAQAAIAKPAPVEAPRVGGLAMAAGDGDTSERAMPASPGMKRRVVSAASAGGGSGIRKEFSLDLDKLDLPSRAQQQHLQQQQQQRSVSAGSSLSFGSRTTPEDRAFSVSMDVIMAQVISTDPAMAIDGVKQLEKIIASTPDAALAHVNEIVPALTLQIRLAFTASDVTSAGVSRLCKHLINVLVQIFSVPELARALKREQLHTCIYELLHRLLDPVLGQLDQGSQLARALNMLMVRVLDNSDRNDCFSILLDILAKSSMSMKNVTPDQLATSSKFAELAMKCVWKMTKVISKLLEDKQLAADRLLLDVHSFLLALPPSEWKRRTAEKVIPNADMPFRTVKTILHELVNALGERVMEETGLIQDPSRSHAISYLKQMLQTERKKSLSRPETSSASPADSPTPSDGVASEGSDYRRPHDSGVPARRHTPIQNPQSSGSPTAAAMTFPSKRLSDNEIELILSRIFERISSKELTKQGIQDMYNFKREHPYAEPRIEVKMANMGGYFQGYIRRGLAGLAEAEEGGSASVERAPVMPSVVRPASMVLPRSAGSAAAADDEGAVGYKQTLARLQQMFKGYNDPASAGSAEGQLPGQRTTMHVPPSGLQNPYEGRTADLPRPMSMVTGSGAPTQSILGANGSATSYRSSLVDRTQTVAELKERLARMKQSMNPVGPPPASE</sequence>
<evidence type="ECO:0000313" key="18">
    <source>
        <dbReference type="Proteomes" id="UP001212841"/>
    </source>
</evidence>
<keyword evidence="12" id="KW-0137">Centromere</keyword>
<dbReference type="GO" id="GO:0000922">
    <property type="term" value="C:spindle pole"/>
    <property type="evidence" value="ECO:0007669"/>
    <property type="project" value="UniProtKB-SubCell"/>
</dbReference>
<dbReference type="GO" id="GO:0061863">
    <property type="term" value="F:microtubule plus end polymerase"/>
    <property type="evidence" value="ECO:0007669"/>
    <property type="project" value="InterPro"/>
</dbReference>
<evidence type="ECO:0000256" key="15">
    <source>
        <dbReference type="SAM" id="MobiDB-lite"/>
    </source>
</evidence>
<keyword evidence="9" id="KW-0995">Kinetochore</keyword>
<keyword evidence="10" id="KW-0206">Cytoskeleton</keyword>
<dbReference type="GO" id="GO:0030951">
    <property type="term" value="P:establishment or maintenance of microtubule cytoskeleton polarity"/>
    <property type="evidence" value="ECO:0007669"/>
    <property type="project" value="InterPro"/>
</dbReference>
<dbReference type="PANTHER" id="PTHR12609">
    <property type="entry name" value="MICROTUBULE ASSOCIATED PROTEIN XMAP215"/>
    <property type="match status" value="1"/>
</dbReference>
<feature type="region of interest" description="Disordered" evidence="15">
    <location>
        <begin position="1444"/>
        <end position="1477"/>
    </location>
</feature>
<evidence type="ECO:0000259" key="16">
    <source>
        <dbReference type="SMART" id="SM01349"/>
    </source>
</evidence>
<comment type="subcellular location">
    <subcellularLocation>
        <location evidence="2">Chromosome</location>
        <location evidence="2">Centromere</location>
        <location evidence="2">Kinetochore</location>
    </subcellularLocation>
    <subcellularLocation>
        <location evidence="1">Cytoplasm</location>
        <location evidence="1">Cytoskeleton</location>
        <location evidence="1">Microtubule organizing center</location>
        <location evidence="1">Centrosome</location>
    </subcellularLocation>
    <subcellularLocation>
        <location evidence="3">Cytoplasm</location>
        <location evidence="3">Cytoskeleton</location>
        <location evidence="3">Spindle pole</location>
    </subcellularLocation>
</comment>
<evidence type="ECO:0000256" key="6">
    <source>
        <dbReference type="ARBA" id="ARBA00022618"/>
    </source>
</evidence>
<keyword evidence="4" id="KW-0158">Chromosome</keyword>
<keyword evidence="7" id="KW-0677">Repeat</keyword>
<dbReference type="FunFam" id="1.25.10.10:FF:000068">
    <property type="entry name" value="cytoskeleton-associated protein 5 isoform X1"/>
    <property type="match status" value="1"/>
</dbReference>
<dbReference type="SUPFAM" id="SSF48371">
    <property type="entry name" value="ARM repeat"/>
    <property type="match status" value="3"/>
</dbReference>
<dbReference type="PROSITE" id="PS50077">
    <property type="entry name" value="HEAT_REPEAT"/>
    <property type="match status" value="1"/>
</dbReference>
<evidence type="ECO:0000256" key="14">
    <source>
        <dbReference type="PROSITE-ProRule" id="PRU00103"/>
    </source>
</evidence>
<evidence type="ECO:0000256" key="8">
    <source>
        <dbReference type="ARBA" id="ARBA00022776"/>
    </source>
</evidence>
<dbReference type="GO" id="GO:0051315">
    <property type="term" value="P:attachment of mitotic spindle microtubules to kinetochore"/>
    <property type="evidence" value="ECO:0007669"/>
    <property type="project" value="UniProtKB-ARBA"/>
</dbReference>
<dbReference type="FunFam" id="1.25.10.10:FF:000063">
    <property type="entry name" value="Putative cytoskeleton-associated protein 5"/>
    <property type="match status" value="1"/>
</dbReference>
<evidence type="ECO:0000256" key="2">
    <source>
        <dbReference type="ARBA" id="ARBA00004629"/>
    </source>
</evidence>
<dbReference type="GO" id="GO:0044732">
    <property type="term" value="C:mitotic spindle pole body"/>
    <property type="evidence" value="ECO:0007669"/>
    <property type="project" value="UniProtKB-ARBA"/>
</dbReference>
<dbReference type="FunFam" id="1.25.10.10:FF:000050">
    <property type="entry name" value="Cytoskeleton-associated protein 5 isoform X1"/>
    <property type="match status" value="1"/>
</dbReference>
<feature type="domain" description="TOG" evidence="16">
    <location>
        <begin position="272"/>
        <end position="504"/>
    </location>
</feature>
<feature type="domain" description="TOG" evidence="16">
    <location>
        <begin position="1"/>
        <end position="228"/>
    </location>
</feature>
<reference evidence="17" key="1">
    <citation type="submission" date="2020-05" db="EMBL/GenBank/DDBJ databases">
        <title>Phylogenomic resolution of chytrid fungi.</title>
        <authorList>
            <person name="Stajich J.E."/>
            <person name="Amses K."/>
            <person name="Simmons R."/>
            <person name="Seto K."/>
            <person name="Myers J."/>
            <person name="Bonds A."/>
            <person name="Quandt C.A."/>
            <person name="Barry K."/>
            <person name="Liu P."/>
            <person name="Grigoriev I."/>
            <person name="Longcore J.E."/>
            <person name="James T.Y."/>
        </authorList>
    </citation>
    <scope>NUCLEOTIDE SEQUENCE</scope>
    <source>
        <strain evidence="17">JEL0318</strain>
    </source>
</reference>
<dbReference type="Gene3D" id="1.25.10.10">
    <property type="entry name" value="Leucine-rich Repeat Variant"/>
    <property type="match status" value="5"/>
</dbReference>
<evidence type="ECO:0000256" key="11">
    <source>
        <dbReference type="ARBA" id="ARBA00023306"/>
    </source>
</evidence>
<evidence type="ECO:0000256" key="1">
    <source>
        <dbReference type="ARBA" id="ARBA00004300"/>
    </source>
</evidence>
<feature type="compositionally biased region" description="Low complexity" evidence="15">
    <location>
        <begin position="1077"/>
        <end position="1102"/>
    </location>
</feature>
<keyword evidence="11" id="KW-0131">Cell cycle</keyword>
<evidence type="ECO:0000256" key="5">
    <source>
        <dbReference type="ARBA" id="ARBA00022490"/>
    </source>
</evidence>
<feature type="compositionally biased region" description="Low complexity" evidence="15">
    <location>
        <begin position="1498"/>
        <end position="1521"/>
    </location>
</feature>
<feature type="region of interest" description="Disordered" evidence="15">
    <location>
        <begin position="1497"/>
        <end position="1524"/>
    </location>
</feature>
<feature type="domain" description="TOG" evidence="16">
    <location>
        <begin position="587"/>
        <end position="819"/>
    </location>
</feature>
<dbReference type="SMART" id="SM01349">
    <property type="entry name" value="TOG"/>
    <property type="match status" value="5"/>
</dbReference>
<dbReference type="GO" id="GO:1990498">
    <property type="term" value="C:mitotic spindle microtubule"/>
    <property type="evidence" value="ECO:0007669"/>
    <property type="project" value="UniProtKB-ARBA"/>
</dbReference>